<dbReference type="Pfam" id="PF02837">
    <property type="entry name" value="Glyco_hydro_2_N"/>
    <property type="match status" value="1"/>
</dbReference>
<dbReference type="GO" id="GO:0030246">
    <property type="term" value="F:carbohydrate binding"/>
    <property type="evidence" value="ECO:0007669"/>
    <property type="project" value="InterPro"/>
</dbReference>
<keyword evidence="8" id="KW-1185">Reference proteome</keyword>
<dbReference type="Gene3D" id="2.70.98.10">
    <property type="match status" value="1"/>
</dbReference>
<dbReference type="InterPro" id="IPR014718">
    <property type="entry name" value="GH-type_carb-bd"/>
</dbReference>
<dbReference type="GO" id="GO:0005990">
    <property type="term" value="P:lactose catabolic process"/>
    <property type="evidence" value="ECO:0007669"/>
    <property type="project" value="TreeGrafter"/>
</dbReference>
<dbReference type="Gene3D" id="3.20.20.80">
    <property type="entry name" value="Glycosidases"/>
    <property type="match status" value="1"/>
</dbReference>
<proteinExistence type="inferred from homology"/>
<dbReference type="Pfam" id="PF02929">
    <property type="entry name" value="Bgal_small_N"/>
    <property type="match status" value="1"/>
</dbReference>
<dbReference type="RefSeq" id="XP_064655641.1">
    <property type="nucleotide sequence ID" value="XM_064806315.1"/>
</dbReference>
<dbReference type="Pfam" id="PF02836">
    <property type="entry name" value="Glyco_hydro_2_C"/>
    <property type="match status" value="1"/>
</dbReference>
<dbReference type="SUPFAM" id="SSF49303">
    <property type="entry name" value="beta-Galactosidase/glucuronidase domain"/>
    <property type="match status" value="2"/>
</dbReference>
<dbReference type="InterPro" id="IPR006102">
    <property type="entry name" value="Ig-like_GH2"/>
</dbReference>
<evidence type="ECO:0000259" key="6">
    <source>
        <dbReference type="SMART" id="SM01038"/>
    </source>
</evidence>
<dbReference type="InterPro" id="IPR004199">
    <property type="entry name" value="B-gal_small/dom_5"/>
</dbReference>
<reference evidence="7 8" key="1">
    <citation type="submission" date="2023-08" db="EMBL/GenBank/DDBJ databases">
        <title>Black Yeasts Isolated from many extreme environments.</title>
        <authorList>
            <person name="Coleine C."/>
            <person name="Stajich J.E."/>
            <person name="Selbmann L."/>
        </authorList>
    </citation>
    <scope>NUCLEOTIDE SEQUENCE [LARGE SCALE GENOMIC DNA]</scope>
    <source>
        <strain evidence="7 8">CCFEE 5935</strain>
    </source>
</reference>
<keyword evidence="3 5" id="KW-0326">Glycosidase</keyword>
<dbReference type="PROSITE" id="PS00719">
    <property type="entry name" value="GLYCOSYL_HYDROL_F2_1"/>
    <property type="match status" value="1"/>
</dbReference>
<sequence length="1059" mass="119115">MGELAPTQMTSIGSNQLESLPDYNNEKIFQRNRLPARAYDLPKDSLLLSGKWNFHYAPTPMHAPPVSGKPDIDGSWTDINVPGHWQLQGFGHPHYTNTVYPFPVRPPHIPTENPTGTYHRTFTMPETWAEHSQLRLRFDGVDSAFHLLVNGQEVGYHQGSRNTSEFDVSGLVKRGFENDLVVRVYQWCDGSYIEDQDQWWLSGIFRDVYLIALPQSRMEDFAIVTKLDSEYRDATLEVALLLQNVEGLKVSFGLRDHHGNGVELQDPILRPETKGRVTKSLAVSDPKKWTAETPNLYSLTIQLRTQQGETLQSIETRIGFRSIEIRDGILTVNGKRILLQGVNRHDHHPEHGRAVPLEYIKKDLLLMKANNINALRCSHYPPDPRMLDLCDELGFWVMDEADLECHGFYDCVAKPQDIPESMNYEERKKLTFPEAAKYTSDNPSWQGQYVDRMEAMVQRDKNHPSVIIWSLGNEAFYGQNHKAMYDYAKAVDPTRPVHYEGDAHAVSADMYSYMYPSVERLKRLADTEGVTDGKFEKPIVLCEYGHAMGNGPGNLEGYQQAFRDVPRLQGGFIWEWANHGLWKKDDKSRGFYAYGGDFGDEPNDDTFVMDGLCHSDHTPTPGLVELKKVAEPVHAWVEESNLVVQNRYGFRSLDHLTAVYKVKVFTDRYAQDLMSGRSHANATNSSKILASGTIDLPQIEAGQTSYISLPAEVSNANADSEIWLTVSFRMREASAWAKAGHEIAWSQHQLQASDYGEPRSSHDQRLNIEESATVWTITSGDSRVTIDRTTGMLQSWQSKGVELLAAKGPRKGALHPSFWRAPTDNDRPSDDPYWKRFGVDAMTSQLRSLSIVRSSDDEVEIVSKLYLAPPILDWGMEASITYTIKSDESISIGAKLTPRGKAPANLPRIGLDLYLSKALTQSGYFGLGPGESYPDKRGAQKVDIHSSPVRDLHTSYDVPQENGNRMDARWVKLNGDGGPGLHATRLDQDKLFSWAASMYSAESLDATRHPCDLREENMLLLRLDGATGGVGSGACGPGVLERDQVKCEESSFAFRLRRV</sequence>
<dbReference type="InterPro" id="IPR032312">
    <property type="entry name" value="LacZ_4"/>
</dbReference>
<dbReference type="Gene3D" id="2.60.120.260">
    <property type="entry name" value="Galactose-binding domain-like"/>
    <property type="match status" value="1"/>
</dbReference>
<dbReference type="FunFam" id="3.20.20.80:FF:000018">
    <property type="entry name" value="Beta-galactosidase"/>
    <property type="match status" value="1"/>
</dbReference>
<dbReference type="SUPFAM" id="SSF74650">
    <property type="entry name" value="Galactose mutarotase-like"/>
    <property type="match status" value="1"/>
</dbReference>
<dbReference type="PANTHER" id="PTHR46323:SF1">
    <property type="entry name" value="LACTASE"/>
    <property type="match status" value="1"/>
</dbReference>
<evidence type="ECO:0000256" key="4">
    <source>
        <dbReference type="ARBA" id="ARBA00032230"/>
    </source>
</evidence>
<dbReference type="Proteomes" id="UP001337655">
    <property type="component" value="Unassembled WGS sequence"/>
</dbReference>
<dbReference type="SUPFAM" id="SSF49785">
    <property type="entry name" value="Galactose-binding domain-like"/>
    <property type="match status" value="1"/>
</dbReference>
<evidence type="ECO:0000313" key="8">
    <source>
        <dbReference type="Proteomes" id="UP001337655"/>
    </source>
</evidence>
<dbReference type="InterPro" id="IPR006103">
    <property type="entry name" value="Glyco_hydro_2_cat"/>
</dbReference>
<dbReference type="Pfam" id="PF16353">
    <property type="entry name" value="LacZ_4"/>
    <property type="match status" value="1"/>
</dbReference>
<gene>
    <name evidence="7" type="primary">LAC4</name>
    <name evidence="7" type="ORF">LTR77_009086</name>
</gene>
<dbReference type="InterPro" id="IPR036156">
    <property type="entry name" value="Beta-gal/glucu_dom_sf"/>
</dbReference>
<dbReference type="GO" id="GO:0004565">
    <property type="term" value="F:beta-galactosidase activity"/>
    <property type="evidence" value="ECO:0007669"/>
    <property type="project" value="InterPro"/>
</dbReference>
<comment type="caution">
    <text evidence="7">The sequence shown here is derived from an EMBL/GenBank/DDBJ whole genome shotgun (WGS) entry which is preliminary data.</text>
</comment>
<dbReference type="InterPro" id="IPR006101">
    <property type="entry name" value="Glyco_hydro_2"/>
</dbReference>
<feature type="domain" description="Beta galactosidase small chain/" evidence="6">
    <location>
        <begin position="776"/>
        <end position="1057"/>
    </location>
</feature>
<evidence type="ECO:0000256" key="5">
    <source>
        <dbReference type="RuleBase" id="RU361154"/>
    </source>
</evidence>
<dbReference type="SUPFAM" id="SSF51445">
    <property type="entry name" value="(Trans)glycosidases"/>
    <property type="match status" value="1"/>
</dbReference>
<keyword evidence="2 5" id="KW-0378">Hydrolase</keyword>
<dbReference type="Pfam" id="PF00703">
    <property type="entry name" value="Glyco_hydro_2"/>
    <property type="match status" value="1"/>
</dbReference>
<dbReference type="GO" id="GO:0009341">
    <property type="term" value="C:beta-galactosidase complex"/>
    <property type="evidence" value="ECO:0007669"/>
    <property type="project" value="InterPro"/>
</dbReference>
<organism evidence="7 8">
    <name type="scientific">Saxophila tyrrhenica</name>
    <dbReference type="NCBI Taxonomy" id="1690608"/>
    <lineage>
        <taxon>Eukaryota</taxon>
        <taxon>Fungi</taxon>
        <taxon>Dikarya</taxon>
        <taxon>Ascomycota</taxon>
        <taxon>Pezizomycotina</taxon>
        <taxon>Dothideomycetes</taxon>
        <taxon>Dothideomycetidae</taxon>
        <taxon>Mycosphaerellales</taxon>
        <taxon>Extremaceae</taxon>
        <taxon>Saxophila</taxon>
    </lineage>
</organism>
<dbReference type="Gene3D" id="2.60.40.10">
    <property type="entry name" value="Immunoglobulins"/>
    <property type="match status" value="2"/>
</dbReference>
<evidence type="ECO:0000256" key="1">
    <source>
        <dbReference type="ARBA" id="ARBA00007401"/>
    </source>
</evidence>
<dbReference type="InterPro" id="IPR023232">
    <property type="entry name" value="Glyco_hydro_2_AS"/>
</dbReference>
<dbReference type="InterPro" id="IPR006104">
    <property type="entry name" value="Glyco_hydro_2_N"/>
</dbReference>
<dbReference type="AlphaFoldDB" id="A0AAV9P3N1"/>
<dbReference type="InterPro" id="IPR050347">
    <property type="entry name" value="Bact_Beta-galactosidase"/>
</dbReference>
<dbReference type="PANTHER" id="PTHR46323">
    <property type="entry name" value="BETA-GALACTOSIDASE"/>
    <property type="match status" value="1"/>
</dbReference>
<accession>A0AAV9P3N1</accession>
<dbReference type="InterPro" id="IPR008979">
    <property type="entry name" value="Galactose-bd-like_sf"/>
</dbReference>
<evidence type="ECO:0000256" key="3">
    <source>
        <dbReference type="ARBA" id="ARBA00023295"/>
    </source>
</evidence>
<evidence type="ECO:0000313" key="7">
    <source>
        <dbReference type="EMBL" id="KAK5165557.1"/>
    </source>
</evidence>
<dbReference type="PROSITE" id="PS00608">
    <property type="entry name" value="GLYCOSYL_HYDROL_F2_2"/>
    <property type="match status" value="1"/>
</dbReference>
<dbReference type="SMART" id="SM01038">
    <property type="entry name" value="Bgal_small_N"/>
    <property type="match status" value="1"/>
</dbReference>
<comment type="similarity">
    <text evidence="1 5">Belongs to the glycosyl hydrolase 2 family.</text>
</comment>
<dbReference type="InterPro" id="IPR011013">
    <property type="entry name" value="Gal_mutarotase_sf_dom"/>
</dbReference>
<dbReference type="InterPro" id="IPR017853">
    <property type="entry name" value="GH"/>
</dbReference>
<dbReference type="InterPro" id="IPR013783">
    <property type="entry name" value="Ig-like_fold"/>
</dbReference>
<protein>
    <recommendedName>
        <fullName evidence="4">Lactase</fullName>
    </recommendedName>
</protein>
<evidence type="ECO:0000256" key="2">
    <source>
        <dbReference type="ARBA" id="ARBA00022801"/>
    </source>
</evidence>
<dbReference type="EMBL" id="JAVRRT010000016">
    <property type="protein sequence ID" value="KAK5165557.1"/>
    <property type="molecule type" value="Genomic_DNA"/>
</dbReference>
<dbReference type="PRINTS" id="PR00132">
    <property type="entry name" value="GLHYDRLASE2"/>
</dbReference>
<dbReference type="InterPro" id="IPR023230">
    <property type="entry name" value="Glyco_hydro_2_CS"/>
</dbReference>
<dbReference type="GeneID" id="89930418"/>
<name>A0AAV9P3N1_9PEZI</name>